<comment type="caution">
    <text evidence="1">The sequence shown here is derived from an EMBL/GenBank/DDBJ whole genome shotgun (WGS) entry which is preliminary data.</text>
</comment>
<organism evidence="1 2">
    <name type="scientific">Rugosimonospora acidiphila</name>
    <dbReference type="NCBI Taxonomy" id="556531"/>
    <lineage>
        <taxon>Bacteria</taxon>
        <taxon>Bacillati</taxon>
        <taxon>Actinomycetota</taxon>
        <taxon>Actinomycetes</taxon>
        <taxon>Micromonosporales</taxon>
        <taxon>Micromonosporaceae</taxon>
        <taxon>Rugosimonospora</taxon>
    </lineage>
</organism>
<evidence type="ECO:0008006" key="3">
    <source>
        <dbReference type="Google" id="ProtNLM"/>
    </source>
</evidence>
<accession>A0ABP9RLZ4</accession>
<name>A0ABP9RLZ4_9ACTN</name>
<protein>
    <recommendedName>
        <fullName evidence="3">TRAP transporter solute receptor, TAXI family</fullName>
    </recommendedName>
</protein>
<dbReference type="Pfam" id="PF16868">
    <property type="entry name" value="NMT1_3"/>
    <property type="match status" value="1"/>
</dbReference>
<evidence type="ECO:0000313" key="1">
    <source>
        <dbReference type="EMBL" id="GAA5179439.1"/>
    </source>
</evidence>
<dbReference type="SUPFAM" id="SSF53850">
    <property type="entry name" value="Periplasmic binding protein-like II"/>
    <property type="match status" value="1"/>
</dbReference>
<proteinExistence type="predicted"/>
<sequence length="327" mass="36026">MTLPGLPPINPLNLRPLLMLDVAHEMMLSEDWPLRAVSVVFESHTDPAARFSFYGANHPDSIDEVHHRRLDVAILNPVALLNMARLGRGAYDRPRDVATIAVLPHYDQLGFAVADRLGFERLTDIAAARYPLRVSVRGSLDAATSISVDVVLRAHGLSLDDITAWGGTVSYDQPMPMRGDTDRIGRLAAGEIDAIFEEGTILWADAVAGAGASLLPIDDEHLRILEHQGFRRGVIEKSLYPSLPADVPTIDYSGWPVFCRSDTSDLVVEQFCRGLESAKDHLVWDLGPVRQAPLPLDRMVIDSPATPFDVPLHPRARAVWRELGYPA</sequence>
<keyword evidence="2" id="KW-1185">Reference proteome</keyword>
<reference evidence="2" key="1">
    <citation type="journal article" date="2019" name="Int. J. Syst. Evol. Microbiol.">
        <title>The Global Catalogue of Microorganisms (GCM) 10K type strain sequencing project: providing services to taxonomists for standard genome sequencing and annotation.</title>
        <authorList>
            <consortium name="The Broad Institute Genomics Platform"/>
            <consortium name="The Broad Institute Genome Sequencing Center for Infectious Disease"/>
            <person name="Wu L."/>
            <person name="Ma J."/>
        </authorList>
    </citation>
    <scope>NUCLEOTIDE SEQUENCE [LARGE SCALE GENOMIC DNA]</scope>
    <source>
        <strain evidence="2">JCM 18304</strain>
    </source>
</reference>
<gene>
    <name evidence="1" type="ORF">GCM10023322_09400</name>
</gene>
<dbReference type="Gene3D" id="3.40.190.10">
    <property type="entry name" value="Periplasmic binding protein-like II"/>
    <property type="match status" value="2"/>
</dbReference>
<evidence type="ECO:0000313" key="2">
    <source>
        <dbReference type="Proteomes" id="UP001501570"/>
    </source>
</evidence>
<dbReference type="RefSeq" id="WP_345626410.1">
    <property type="nucleotide sequence ID" value="NZ_BAABJQ010000002.1"/>
</dbReference>
<dbReference type="Proteomes" id="UP001501570">
    <property type="component" value="Unassembled WGS sequence"/>
</dbReference>
<dbReference type="InterPro" id="IPR011852">
    <property type="entry name" value="TRAP_TAXI"/>
</dbReference>
<dbReference type="EMBL" id="BAABJQ010000002">
    <property type="protein sequence ID" value="GAA5179439.1"/>
    <property type="molecule type" value="Genomic_DNA"/>
</dbReference>